<feature type="compositionally biased region" description="Polar residues" evidence="3">
    <location>
        <begin position="88"/>
        <end position="104"/>
    </location>
</feature>
<dbReference type="PROSITE" id="PS50048">
    <property type="entry name" value="ZN2_CY6_FUNGAL_2"/>
    <property type="match status" value="1"/>
</dbReference>
<dbReference type="PANTHER" id="PTHR47785">
    <property type="entry name" value="ZN(II)2CYS6 TRANSCRIPTION FACTOR (EUROFUNG)-RELATED-RELATED"/>
    <property type="match status" value="1"/>
</dbReference>
<dbReference type="SUPFAM" id="SSF57701">
    <property type="entry name" value="Zn2/Cys6 DNA-binding domain"/>
    <property type="match status" value="1"/>
</dbReference>
<dbReference type="PANTHER" id="PTHR47785:SF6">
    <property type="entry name" value="ZN(II)2CYS6 TRANSCRIPTION FACTOR (EUROFUNG)"/>
    <property type="match status" value="1"/>
</dbReference>
<organism evidence="5 6">
    <name type="scientific">Elsinoe australis</name>
    <dbReference type="NCBI Taxonomy" id="40998"/>
    <lineage>
        <taxon>Eukaryota</taxon>
        <taxon>Fungi</taxon>
        <taxon>Dikarya</taxon>
        <taxon>Ascomycota</taxon>
        <taxon>Pezizomycotina</taxon>
        <taxon>Dothideomycetes</taxon>
        <taxon>Dothideomycetidae</taxon>
        <taxon>Myriangiales</taxon>
        <taxon>Elsinoaceae</taxon>
        <taxon>Elsinoe</taxon>
    </lineage>
</organism>
<reference evidence="5 6" key="1">
    <citation type="submission" date="2017-05" db="EMBL/GenBank/DDBJ databases">
        <title>Draft genome sequence of Elsinoe australis.</title>
        <authorList>
            <person name="Cheng Q."/>
        </authorList>
    </citation>
    <scope>NUCLEOTIDE SEQUENCE [LARGE SCALE GENOMIC DNA]</scope>
    <source>
        <strain evidence="5 6">NL1</strain>
    </source>
</reference>
<dbReference type="CDD" id="cd12148">
    <property type="entry name" value="fungal_TF_MHR"/>
    <property type="match status" value="1"/>
</dbReference>
<dbReference type="PROSITE" id="PS00463">
    <property type="entry name" value="ZN2_CY6_FUNGAL_1"/>
    <property type="match status" value="1"/>
</dbReference>
<comment type="caution">
    <text evidence="5">The sequence shown here is derived from an EMBL/GenBank/DDBJ whole genome shotgun (WGS) entry which is preliminary data.</text>
</comment>
<evidence type="ECO:0000313" key="5">
    <source>
        <dbReference type="EMBL" id="PSK51827.1"/>
    </source>
</evidence>
<evidence type="ECO:0000313" key="6">
    <source>
        <dbReference type="Proteomes" id="UP000243723"/>
    </source>
</evidence>
<dbReference type="InterPro" id="IPR036864">
    <property type="entry name" value="Zn2-C6_fun-type_DNA-bd_sf"/>
</dbReference>
<accession>A0A2P7ZUE3</accession>
<dbReference type="GO" id="GO:0000981">
    <property type="term" value="F:DNA-binding transcription factor activity, RNA polymerase II-specific"/>
    <property type="evidence" value="ECO:0007669"/>
    <property type="project" value="InterPro"/>
</dbReference>
<dbReference type="SMART" id="SM00066">
    <property type="entry name" value="GAL4"/>
    <property type="match status" value="1"/>
</dbReference>
<keyword evidence="1" id="KW-0479">Metal-binding</keyword>
<dbReference type="OrthoDB" id="6133115at2759"/>
<dbReference type="Pfam" id="PF00172">
    <property type="entry name" value="Zn_clus"/>
    <property type="match status" value="1"/>
</dbReference>
<feature type="region of interest" description="Disordered" evidence="3">
    <location>
        <begin position="1"/>
        <end position="22"/>
    </location>
</feature>
<dbReference type="InterPro" id="IPR053181">
    <property type="entry name" value="EcdB-like_regulator"/>
</dbReference>
<dbReference type="GO" id="GO:0006351">
    <property type="term" value="P:DNA-templated transcription"/>
    <property type="evidence" value="ECO:0007669"/>
    <property type="project" value="InterPro"/>
</dbReference>
<dbReference type="Pfam" id="PF04082">
    <property type="entry name" value="Fungal_trans"/>
    <property type="match status" value="1"/>
</dbReference>
<sequence>MANKSPDESPGDGSRRDRAAIAAQACQTCRSRKSKCDEQRPKCGLCTRLGVECIYREPQPTKKDKTLVHILNILERVESKVDRLGMPATSQRTVPSPQSRSEMSLTGPAATWEQVENETKQQDIRSETYLPTDLISASTHLTAAHKVLVWPAVFLLLTNARVSVINDLHHIMQTGTPWFTHLELQKHSTPLPSACSTSSVLSPSVPSHSLAPGIAGLTADRIRLLADAYFDTFNVLHPILDRDTFYSDILTPVIRGGYEDRDTQACLAMLVLALGSIAIEGVSGAPIFPNTHSTSGLRGGSIEEPPGLQIFNEARRRLGFVMHTCTLENVQIYLLQAAYYEACARHMDFWRSCAAASMSFQVYIRCERIDWSSAKADLIKRVYWTCILNEDLYHLELDLPRTGIYTLEDQIPLPSFQQSRSISAHESEESSHYHYHFLAMIALRRLIARIHASLHSDINAKAESSEDYDGPPIHLVNELARQLESWRTYLPQALQWSDADMHSFPNANPLARRQPAPLFTVEDNNNPATHRYNLDVVTGHLRTRFYYARYMIYRPFVFKALHFPESMTPEDASYCALAVQSACLWPLAMSPCKNKKRLVPHLFTWTQNFLGILLLMRMTSESECLRQICEGRVSMRDMQLTVGLMLDWINDMKIVDGIAEWSWSLLEPLFRGWR</sequence>
<dbReference type="STRING" id="40998.A0A2P7ZUE3"/>
<dbReference type="Gene3D" id="4.10.240.10">
    <property type="entry name" value="Zn(2)-C6 fungal-type DNA-binding domain"/>
    <property type="match status" value="1"/>
</dbReference>
<feature type="domain" description="Zn(2)-C6 fungal-type" evidence="4">
    <location>
        <begin position="25"/>
        <end position="55"/>
    </location>
</feature>
<dbReference type="CDD" id="cd00067">
    <property type="entry name" value="GAL4"/>
    <property type="match status" value="1"/>
</dbReference>
<evidence type="ECO:0000256" key="1">
    <source>
        <dbReference type="ARBA" id="ARBA00022723"/>
    </source>
</evidence>
<protein>
    <submittedName>
        <fullName evidence="5">Transcriptional activator protein UGA3</fullName>
    </submittedName>
</protein>
<evidence type="ECO:0000256" key="3">
    <source>
        <dbReference type="SAM" id="MobiDB-lite"/>
    </source>
</evidence>
<evidence type="ECO:0000259" key="4">
    <source>
        <dbReference type="PROSITE" id="PS50048"/>
    </source>
</evidence>
<keyword evidence="6" id="KW-1185">Reference proteome</keyword>
<dbReference type="Proteomes" id="UP000243723">
    <property type="component" value="Unassembled WGS sequence"/>
</dbReference>
<proteinExistence type="predicted"/>
<dbReference type="EMBL" id="NHZQ01000121">
    <property type="protein sequence ID" value="PSK51827.1"/>
    <property type="molecule type" value="Genomic_DNA"/>
</dbReference>
<gene>
    <name evidence="5" type="ORF">B9Z65_3094</name>
</gene>
<dbReference type="GO" id="GO:0003677">
    <property type="term" value="F:DNA binding"/>
    <property type="evidence" value="ECO:0007669"/>
    <property type="project" value="InterPro"/>
</dbReference>
<feature type="region of interest" description="Disordered" evidence="3">
    <location>
        <begin position="87"/>
        <end position="107"/>
    </location>
</feature>
<dbReference type="InterPro" id="IPR001138">
    <property type="entry name" value="Zn2Cys6_DnaBD"/>
</dbReference>
<evidence type="ECO:0000256" key="2">
    <source>
        <dbReference type="ARBA" id="ARBA00023242"/>
    </source>
</evidence>
<keyword evidence="2" id="KW-0539">Nucleus</keyword>
<dbReference type="AlphaFoldDB" id="A0A2P7ZUE3"/>
<dbReference type="GO" id="GO:0008270">
    <property type="term" value="F:zinc ion binding"/>
    <property type="evidence" value="ECO:0007669"/>
    <property type="project" value="InterPro"/>
</dbReference>
<name>A0A2P7ZUE3_9PEZI</name>
<dbReference type="InterPro" id="IPR007219">
    <property type="entry name" value="XnlR_reg_dom"/>
</dbReference>